<evidence type="ECO:0000313" key="2">
    <source>
        <dbReference type="EMBL" id="CAI4013059.1"/>
    </source>
</evidence>
<keyword evidence="4" id="KW-1185">Reference proteome</keyword>
<dbReference type="Proteomes" id="UP001152797">
    <property type="component" value="Unassembled WGS sequence"/>
</dbReference>
<evidence type="ECO:0000313" key="4">
    <source>
        <dbReference type="Proteomes" id="UP001152797"/>
    </source>
</evidence>
<proteinExistence type="predicted"/>
<organism evidence="2">
    <name type="scientific">Cladocopium goreaui</name>
    <dbReference type="NCBI Taxonomy" id="2562237"/>
    <lineage>
        <taxon>Eukaryota</taxon>
        <taxon>Sar</taxon>
        <taxon>Alveolata</taxon>
        <taxon>Dinophyceae</taxon>
        <taxon>Suessiales</taxon>
        <taxon>Symbiodiniaceae</taxon>
        <taxon>Cladocopium</taxon>
    </lineage>
</organism>
<dbReference type="SUPFAM" id="SSF56399">
    <property type="entry name" value="ADP-ribosylation"/>
    <property type="match status" value="1"/>
</dbReference>
<accession>A0A9P1DMH1</accession>
<gene>
    <name evidence="2" type="ORF">C1SCF055_LOCUS38064</name>
</gene>
<evidence type="ECO:0000313" key="3">
    <source>
        <dbReference type="EMBL" id="CAL4800371.1"/>
    </source>
</evidence>
<comment type="caution">
    <text evidence="2">The sequence shown here is derived from an EMBL/GenBank/DDBJ whole genome shotgun (WGS) entry which is preliminary data.</text>
</comment>
<protein>
    <recommendedName>
        <fullName evidence="5">PARP</fullName>
    </recommendedName>
</protein>
<sequence>MALKLYHATSEYAADRIEQEGFRCGTHGFAGGAIYFSQNPDGACRKYRNGRGNPDILIECVVRLGRMLEAAKNTVDEYDVRCRGCDSVKISSFDVYAVYDPHRVNIMTFRRIGGVPFQSMRALRFEEQRQKDQEQRLPLHFQQQRVQQYHRPQLEARPLLQRVVPQHVPQRVPQREKRPSHEAWQSGLLPLACLGGVILVAMAALFG</sequence>
<dbReference type="EMBL" id="CAMXCT010005691">
    <property type="protein sequence ID" value="CAI4013059.1"/>
    <property type="molecule type" value="Genomic_DNA"/>
</dbReference>
<dbReference type="Gene3D" id="3.90.228.10">
    <property type="match status" value="1"/>
</dbReference>
<keyword evidence="1" id="KW-0812">Transmembrane</keyword>
<reference evidence="2" key="1">
    <citation type="submission" date="2022-10" db="EMBL/GenBank/DDBJ databases">
        <authorList>
            <person name="Chen Y."/>
            <person name="Dougan E. K."/>
            <person name="Chan C."/>
            <person name="Rhodes N."/>
            <person name="Thang M."/>
        </authorList>
    </citation>
    <scope>NUCLEOTIDE SEQUENCE</scope>
</reference>
<evidence type="ECO:0008006" key="5">
    <source>
        <dbReference type="Google" id="ProtNLM"/>
    </source>
</evidence>
<keyword evidence="1" id="KW-0472">Membrane</keyword>
<dbReference type="AlphaFoldDB" id="A0A9P1DMH1"/>
<feature type="transmembrane region" description="Helical" evidence="1">
    <location>
        <begin position="187"/>
        <end position="206"/>
    </location>
</feature>
<dbReference type="EMBL" id="CAMXCT020005691">
    <property type="protein sequence ID" value="CAL1166434.1"/>
    <property type="molecule type" value="Genomic_DNA"/>
</dbReference>
<evidence type="ECO:0000256" key="1">
    <source>
        <dbReference type="SAM" id="Phobius"/>
    </source>
</evidence>
<dbReference type="EMBL" id="CAMXCT030005691">
    <property type="protein sequence ID" value="CAL4800371.1"/>
    <property type="molecule type" value="Genomic_DNA"/>
</dbReference>
<name>A0A9P1DMH1_9DINO</name>
<reference evidence="3 4" key="2">
    <citation type="submission" date="2024-05" db="EMBL/GenBank/DDBJ databases">
        <authorList>
            <person name="Chen Y."/>
            <person name="Shah S."/>
            <person name="Dougan E. K."/>
            <person name="Thang M."/>
            <person name="Chan C."/>
        </authorList>
    </citation>
    <scope>NUCLEOTIDE SEQUENCE [LARGE SCALE GENOMIC DNA]</scope>
</reference>
<keyword evidence="1" id="KW-1133">Transmembrane helix</keyword>